<dbReference type="Pfam" id="PF24521">
    <property type="entry name" value="Ank_KRIT1"/>
    <property type="match status" value="1"/>
</dbReference>
<dbReference type="Gene3D" id="1.25.40.20">
    <property type="entry name" value="Ankyrin repeat-containing domain"/>
    <property type="match status" value="2"/>
</dbReference>
<feature type="repeat" description="ANK" evidence="1">
    <location>
        <begin position="391"/>
        <end position="423"/>
    </location>
</feature>
<feature type="compositionally biased region" description="Basic and acidic residues" evidence="2">
    <location>
        <begin position="813"/>
        <end position="825"/>
    </location>
</feature>
<accession>A0A3S4ANZ9</accession>
<evidence type="ECO:0000256" key="2">
    <source>
        <dbReference type="SAM" id="MobiDB-lite"/>
    </source>
</evidence>
<evidence type="ECO:0000313" key="5">
    <source>
        <dbReference type="EMBL" id="SPQ22436.1"/>
    </source>
</evidence>
<feature type="compositionally biased region" description="Basic and acidic residues" evidence="2">
    <location>
        <begin position="1018"/>
        <end position="1169"/>
    </location>
</feature>
<feature type="compositionally biased region" description="Basic and acidic residues" evidence="2">
    <location>
        <begin position="205"/>
        <end position="217"/>
    </location>
</feature>
<feature type="region of interest" description="Disordered" evidence="2">
    <location>
        <begin position="1441"/>
        <end position="1553"/>
    </location>
</feature>
<dbReference type="InterPro" id="IPR053210">
    <property type="entry name" value="ANKRD12"/>
</dbReference>
<dbReference type="Proteomes" id="UP000289323">
    <property type="component" value="Unassembled WGS sequence"/>
</dbReference>
<feature type="compositionally biased region" description="Basic and acidic residues" evidence="2">
    <location>
        <begin position="113"/>
        <end position="133"/>
    </location>
</feature>
<dbReference type="InterPro" id="IPR002110">
    <property type="entry name" value="Ankyrin_rpt"/>
</dbReference>
<gene>
    <name evidence="5" type="ORF">TT172_LOCUS4855</name>
</gene>
<organism evidence="5 6">
    <name type="scientific">Thermothielavioides terrestris</name>
    <dbReference type="NCBI Taxonomy" id="2587410"/>
    <lineage>
        <taxon>Eukaryota</taxon>
        <taxon>Fungi</taxon>
        <taxon>Dikarya</taxon>
        <taxon>Ascomycota</taxon>
        <taxon>Pezizomycotina</taxon>
        <taxon>Sordariomycetes</taxon>
        <taxon>Sordariomycetidae</taxon>
        <taxon>Sordariales</taxon>
        <taxon>Chaetomiaceae</taxon>
        <taxon>Thermothielavioides</taxon>
    </lineage>
</organism>
<feature type="domain" description="DUF7593" evidence="3">
    <location>
        <begin position="1210"/>
        <end position="1369"/>
    </location>
</feature>
<feature type="repeat" description="ANK" evidence="1">
    <location>
        <begin position="424"/>
        <end position="456"/>
    </location>
</feature>
<feature type="compositionally biased region" description="Basic and acidic residues" evidence="2">
    <location>
        <begin position="840"/>
        <end position="871"/>
    </location>
</feature>
<dbReference type="InterPro" id="IPR056015">
    <property type="entry name" value="DUF7593"/>
</dbReference>
<dbReference type="InterPro" id="IPR036770">
    <property type="entry name" value="Ankyrin_rpt-contain_sf"/>
</dbReference>
<feature type="compositionally biased region" description="Basic and acidic residues" evidence="2">
    <location>
        <begin position="946"/>
        <end position="974"/>
    </location>
</feature>
<feature type="compositionally biased region" description="Basic and acidic residues" evidence="2">
    <location>
        <begin position="762"/>
        <end position="778"/>
    </location>
</feature>
<dbReference type="Pfam" id="PF12796">
    <property type="entry name" value="Ank_2"/>
    <property type="match status" value="1"/>
</dbReference>
<feature type="domain" description="KRIT1 ARM-repeats" evidence="4">
    <location>
        <begin position="531"/>
        <end position="679"/>
    </location>
</feature>
<dbReference type="PROSITE" id="PS50297">
    <property type="entry name" value="ANK_REP_REGION"/>
    <property type="match status" value="2"/>
</dbReference>
<feature type="compositionally biased region" description="Basic and acidic residues" evidence="2">
    <location>
        <begin position="1457"/>
        <end position="1466"/>
    </location>
</feature>
<dbReference type="SMART" id="SM00248">
    <property type="entry name" value="ANK"/>
    <property type="match status" value="5"/>
</dbReference>
<reference evidence="5 6" key="1">
    <citation type="submission" date="2018-04" db="EMBL/GenBank/DDBJ databases">
        <authorList>
            <person name="Huttner S."/>
            <person name="Dainat J."/>
        </authorList>
    </citation>
    <scope>NUCLEOTIDE SEQUENCE [LARGE SCALE GENOMIC DNA]</scope>
</reference>
<dbReference type="SUPFAM" id="SSF48403">
    <property type="entry name" value="Ankyrin repeat"/>
    <property type="match status" value="1"/>
</dbReference>
<dbReference type="PANTHER" id="PTHR24149:SF14">
    <property type="entry name" value="ANKYRIN REPEAT DOMAIN 12"/>
    <property type="match status" value="1"/>
</dbReference>
<dbReference type="PANTHER" id="PTHR24149">
    <property type="entry name" value="ANKYRIN REPEAT DOMAIN-CONTAINING PROTEIN 12"/>
    <property type="match status" value="1"/>
</dbReference>
<feature type="compositionally biased region" description="Basic and acidic residues" evidence="2">
    <location>
        <begin position="893"/>
        <end position="914"/>
    </location>
</feature>
<proteinExistence type="predicted"/>
<dbReference type="EMBL" id="OUUZ01000009">
    <property type="protein sequence ID" value="SPQ22436.1"/>
    <property type="molecule type" value="Genomic_DNA"/>
</dbReference>
<feature type="compositionally biased region" description="Basic and acidic residues" evidence="2">
    <location>
        <begin position="678"/>
        <end position="711"/>
    </location>
</feature>
<evidence type="ECO:0000256" key="1">
    <source>
        <dbReference type="PROSITE-ProRule" id="PRU00023"/>
    </source>
</evidence>
<evidence type="ECO:0000313" key="6">
    <source>
        <dbReference type="Proteomes" id="UP000289323"/>
    </source>
</evidence>
<name>A0A3S4ANZ9_9PEZI</name>
<feature type="compositionally biased region" description="Polar residues" evidence="2">
    <location>
        <begin position="1483"/>
        <end position="1531"/>
    </location>
</feature>
<dbReference type="PROSITE" id="PS50088">
    <property type="entry name" value="ANK_REPEAT"/>
    <property type="match status" value="2"/>
</dbReference>
<feature type="region of interest" description="Disordered" evidence="2">
    <location>
        <begin position="481"/>
        <end position="533"/>
    </location>
</feature>
<evidence type="ECO:0000259" key="3">
    <source>
        <dbReference type="Pfam" id="PF24513"/>
    </source>
</evidence>
<feature type="region of interest" description="Disordered" evidence="2">
    <location>
        <begin position="678"/>
        <end position="1169"/>
    </location>
</feature>
<feature type="compositionally biased region" description="Basic and acidic residues" evidence="2">
    <location>
        <begin position="482"/>
        <end position="516"/>
    </location>
</feature>
<sequence>MDAQNAAEPAPSKHAASPARPGSDTDHPKAPAVAKSASGAKPEPSLKDSRLGASGLRLADEDGGADGNSDAETIVLPGKDGHSPSKVRKIVKHEKSDDEEGISATLSRKHPNLKHERDGDKGERIDRPEKPDRPVSVTGTGPNENAALLAGKKKKQLEKTKTKDGSSGLSSVPGSPPPPQRRRRSSNAHSKSDSETAPVDSGKTSTKDKAKPLDKVVPHKRKAPRPESDDDAENRKIRRQRTSGSGLDASRKQHHPPKSHHDAHLSTRNRSISPHSRAHRRSISTHLPGHSSNGLSQKKKRIPAPLQSTDYHSDESSASGSPHPRSSKLRGLATPATAESNISPAKMAPHKKHLDAHGQTFLARACAKGEYEIAKQRLQERPEDINVADYAGNTPLQIAALNGYDDIVRLLVDAGCNLDCVNNDKDTPLLDAVENGHLDVVKILLEAGVNPRKANAYGQEPIDRVNDDLDYADEIRQALQEAKQKMGERRRTSEEHHLDPADARSSHGPDSPRRSPEASSAIHAGVGRRAGTIRATKTSNHLLYMPMDDKTLRAAAARGDEETVTRILQVRENFDDPESMVAAARGGHDIVMQLLLALGRANPDPPPIPSSNSEYSTPMLAAIGQENIKVVRLLLDQNDFDPTRRFKGETYYEIARRRRGPNWMDEEQMLKDAYDEYRKSHKDAAKNRSPSQRDQDREPRRKTEAKDEAPKPLKRKPLSPTREPKKLTSAKAPTSPKEKRRASSLNTHQDDRTSPKRGPGRPKKEDRIPTIAISDREVSPTARPTTKIKRAESDLAAVSSEGETVKPRRKLVSGRELKGERERQRRPSLTSNASSMKEPSSPREEPEKAQKAEKYHDRTKALKRDESRDRLSVSGESTGKRYRSSATPPHLGPTDRDGGDVSVKRRRLDTDGKEKRPKSSQSDDRFLKASLPRDSGSAAGPRPPSKSRDDEDRRLTPKPKKSDASLHHGRRESGKSVSSEGSIHVKSEDPDVDMPDAALPVDDCPETRPSPQDEKEEEEKRKQSEREARTPEAKRKEEDKKRREEERVRLEEEVRKFEEALARRREAEEHRRREEEKLKQEEERRRREEEERQRREEEERRRLQEEEKKRREEEEQRRREEEERRQKEEEERRRREEEERRRREEEERLRREQLEREAAEEARRKREEEEKKEQERKERALREEIERRRAAREAKEAEQRRIRLEQERARLAKLPPVLRWLDCAVNPKLPEVAEKFSTMQGVRYDCINPEADGTRDGREQWLLNTQVALLLGEKDCQLSRYTAWARVPVTPVAKRAIWRLESDRYALTTPALFELGEQLPDYYKGQDPRRMSYRMLESLRADAWERFAAMDMFFVKASDFLYIIPTIQHLRNVKLTMAYCELPENDMQCIRWVPYQKWRHDPDADGLHGFAPGNKHYINGELASEDKPSFREARATPFPRQRIPRRGFVAVAPDDPSYDKHSKDHGLNGSIVDGESPLLANGGHSSPMSVSSRTATAPMNGVESQSPTFNTNATGVATPDGSGNQLVSPSSEAGPAQARPLVNGHHSPPIGTE</sequence>
<evidence type="ECO:0000259" key="4">
    <source>
        <dbReference type="Pfam" id="PF24521"/>
    </source>
</evidence>
<dbReference type="Pfam" id="PF24513">
    <property type="entry name" value="DUF7593"/>
    <property type="match status" value="1"/>
</dbReference>
<protein>
    <submittedName>
        <fullName evidence="5">7f0afab2-9c5d-4240-8cec-e0467c9b784c</fullName>
    </submittedName>
</protein>
<keyword evidence="1" id="KW-0040">ANK repeat</keyword>
<dbReference type="InterPro" id="IPR056485">
    <property type="entry name" value="ARM_KRIT1"/>
</dbReference>
<feature type="region of interest" description="Disordered" evidence="2">
    <location>
        <begin position="1"/>
        <end position="349"/>
    </location>
</feature>
<dbReference type="GO" id="GO:0005654">
    <property type="term" value="C:nucleoplasm"/>
    <property type="evidence" value="ECO:0007669"/>
    <property type="project" value="TreeGrafter"/>
</dbReference>